<dbReference type="Gene3D" id="3.40.50.1820">
    <property type="entry name" value="alpha/beta hydrolase"/>
    <property type="match status" value="1"/>
</dbReference>
<accession>A0A9P9DJN4</accession>
<dbReference type="SUPFAM" id="SSF53474">
    <property type="entry name" value="alpha/beta-Hydrolases"/>
    <property type="match status" value="1"/>
</dbReference>
<name>A0A9P9DJN4_9HYPO</name>
<dbReference type="PANTHER" id="PTHR11559">
    <property type="entry name" value="CARBOXYLESTERASE"/>
    <property type="match status" value="1"/>
</dbReference>
<dbReference type="OrthoDB" id="408631at2759"/>
<evidence type="ECO:0000256" key="1">
    <source>
        <dbReference type="ARBA" id="ARBA00005964"/>
    </source>
</evidence>
<dbReference type="AlphaFoldDB" id="A0A9P9DJN4"/>
<dbReference type="EMBL" id="JAGMUU010000028">
    <property type="protein sequence ID" value="KAH7120426.1"/>
    <property type="molecule type" value="Genomic_DNA"/>
</dbReference>
<dbReference type="InterPro" id="IPR029058">
    <property type="entry name" value="AB_hydrolase_fold"/>
</dbReference>
<reference evidence="5" key="1">
    <citation type="journal article" date="2021" name="Nat. Commun.">
        <title>Genetic determinants of endophytism in the Arabidopsis root mycobiome.</title>
        <authorList>
            <person name="Mesny F."/>
            <person name="Miyauchi S."/>
            <person name="Thiergart T."/>
            <person name="Pickel B."/>
            <person name="Atanasova L."/>
            <person name="Karlsson M."/>
            <person name="Huettel B."/>
            <person name="Barry K.W."/>
            <person name="Haridas S."/>
            <person name="Chen C."/>
            <person name="Bauer D."/>
            <person name="Andreopoulos W."/>
            <person name="Pangilinan J."/>
            <person name="LaButti K."/>
            <person name="Riley R."/>
            <person name="Lipzen A."/>
            <person name="Clum A."/>
            <person name="Drula E."/>
            <person name="Henrissat B."/>
            <person name="Kohler A."/>
            <person name="Grigoriev I.V."/>
            <person name="Martin F.M."/>
            <person name="Hacquard S."/>
        </authorList>
    </citation>
    <scope>NUCLEOTIDE SEQUENCE</scope>
    <source>
        <strain evidence="5">MPI-CAGE-AT-0021</strain>
    </source>
</reference>
<keyword evidence="3" id="KW-0732">Signal</keyword>
<dbReference type="GO" id="GO:0016787">
    <property type="term" value="F:hydrolase activity"/>
    <property type="evidence" value="ECO:0007669"/>
    <property type="project" value="UniProtKB-KW"/>
</dbReference>
<comment type="similarity">
    <text evidence="1 3">Belongs to the type-B carboxylesterase/lipase family.</text>
</comment>
<evidence type="ECO:0000259" key="4">
    <source>
        <dbReference type="Pfam" id="PF00135"/>
    </source>
</evidence>
<evidence type="ECO:0000313" key="5">
    <source>
        <dbReference type="EMBL" id="KAH7120426.1"/>
    </source>
</evidence>
<protein>
    <recommendedName>
        <fullName evidence="3">Carboxylic ester hydrolase</fullName>
        <ecNumber evidence="3">3.1.1.-</ecNumber>
    </recommendedName>
</protein>
<proteinExistence type="inferred from homology"/>
<evidence type="ECO:0000313" key="6">
    <source>
        <dbReference type="Proteomes" id="UP000717696"/>
    </source>
</evidence>
<keyword evidence="6" id="KW-1185">Reference proteome</keyword>
<dbReference type="EC" id="3.1.1.-" evidence="3"/>
<sequence length="547" mass="58343">MSSSLSQRLLLVVSLLTTAPGTLAGSLPIVDLKTSVHQAILNETGSYYSFNNIPYAEPPIGSLRFKKPTPIVTVNRTVNDGKNPRACPQGSAGWFAYSIPLVLEAIANSPYSGTPSVISNPTPNVSEDCLQLDVVVPASIFNARNTKKAGAPVLVWIHGGAYVSGYKNAYSPAGLIAESTRSGRSGIVFVEINYRLGLFGFPPRLPGMDGISSNAGLYDQRLALKWVKDNISKFGGNPNCVTVMGESAGAGSIVAQMSAFGGAKGSAPFQRAILQSPALKPGTNAELYADIYLDFLSQASVSSIQEAKSMSSEDLQSINSAMVANSSFGTATFAPNIDGNFIPREPGQMLLSRQIDTSVELIIAHNLDEGLMFTDPRVDDEAGFTDFISGLIPTLGDEIIRLVSELLYPEDYSGFQPYKTPTERVSLAIGEMIVSCYAFGLNLAYGGSARGYQFSIFPGMHSQDLAFTFWNGATTDGWGLPLPSTVARKMQGWFVDFALYGSTGTSSVKSLQRYGFNAQVTNITLPSTFNTVPDPAANTRCGVLLAL</sequence>
<keyword evidence="2 3" id="KW-0378">Hydrolase</keyword>
<dbReference type="InterPro" id="IPR050309">
    <property type="entry name" value="Type-B_Carboxylest/Lipase"/>
</dbReference>
<dbReference type="InterPro" id="IPR019826">
    <property type="entry name" value="Carboxylesterase_B_AS"/>
</dbReference>
<feature type="domain" description="Carboxylesterase type B" evidence="4">
    <location>
        <begin position="43"/>
        <end position="381"/>
    </location>
</feature>
<evidence type="ECO:0000256" key="3">
    <source>
        <dbReference type="RuleBase" id="RU361235"/>
    </source>
</evidence>
<dbReference type="Proteomes" id="UP000717696">
    <property type="component" value="Unassembled WGS sequence"/>
</dbReference>
<organism evidence="5 6">
    <name type="scientific">Dactylonectria estremocensis</name>
    <dbReference type="NCBI Taxonomy" id="1079267"/>
    <lineage>
        <taxon>Eukaryota</taxon>
        <taxon>Fungi</taxon>
        <taxon>Dikarya</taxon>
        <taxon>Ascomycota</taxon>
        <taxon>Pezizomycotina</taxon>
        <taxon>Sordariomycetes</taxon>
        <taxon>Hypocreomycetidae</taxon>
        <taxon>Hypocreales</taxon>
        <taxon>Nectriaceae</taxon>
        <taxon>Dactylonectria</taxon>
    </lineage>
</organism>
<comment type="caution">
    <text evidence="5">The sequence shown here is derived from an EMBL/GenBank/DDBJ whole genome shotgun (WGS) entry which is preliminary data.</text>
</comment>
<dbReference type="Pfam" id="PF00135">
    <property type="entry name" value="COesterase"/>
    <property type="match status" value="1"/>
</dbReference>
<gene>
    <name evidence="5" type="ORF">B0J13DRAFT_457388</name>
</gene>
<feature type="chain" id="PRO_5040532664" description="Carboxylic ester hydrolase" evidence="3">
    <location>
        <begin position="25"/>
        <end position="547"/>
    </location>
</feature>
<feature type="signal peptide" evidence="3">
    <location>
        <begin position="1"/>
        <end position="24"/>
    </location>
</feature>
<dbReference type="PROSITE" id="PS00122">
    <property type="entry name" value="CARBOXYLESTERASE_B_1"/>
    <property type="match status" value="1"/>
</dbReference>
<dbReference type="InterPro" id="IPR002018">
    <property type="entry name" value="CarbesteraseB"/>
</dbReference>
<evidence type="ECO:0000256" key="2">
    <source>
        <dbReference type="ARBA" id="ARBA00022801"/>
    </source>
</evidence>